<feature type="transmembrane region" description="Helical" evidence="1">
    <location>
        <begin position="51"/>
        <end position="72"/>
    </location>
</feature>
<accession>A0ABX0GQ79</accession>
<organism evidence="2 3">
    <name type="scientific">Photorhabdus tasmaniensis</name>
    <dbReference type="NCBI Taxonomy" id="1004159"/>
    <lineage>
        <taxon>Bacteria</taxon>
        <taxon>Pseudomonadati</taxon>
        <taxon>Pseudomonadota</taxon>
        <taxon>Gammaproteobacteria</taxon>
        <taxon>Enterobacterales</taxon>
        <taxon>Morganellaceae</taxon>
        <taxon>Photorhabdus</taxon>
    </lineage>
</organism>
<proteinExistence type="predicted"/>
<feature type="transmembrane region" description="Helical" evidence="1">
    <location>
        <begin position="6"/>
        <end position="39"/>
    </location>
</feature>
<protein>
    <submittedName>
        <fullName evidence="2">Uncharacterized protein</fullName>
    </submittedName>
</protein>
<dbReference type="Proteomes" id="UP000697802">
    <property type="component" value="Unassembled WGS sequence"/>
</dbReference>
<evidence type="ECO:0000313" key="3">
    <source>
        <dbReference type="Proteomes" id="UP000697802"/>
    </source>
</evidence>
<reference evidence="2 3" key="1">
    <citation type="submission" date="2018-02" db="EMBL/GenBank/DDBJ databases">
        <authorList>
            <person name="Machado R.A."/>
        </authorList>
    </citation>
    <scope>NUCLEOTIDE SEQUENCE [LARGE SCALE GENOMIC DNA]</scope>
    <source>
        <strain evidence="2 3">T327</strain>
    </source>
</reference>
<keyword evidence="3" id="KW-1185">Reference proteome</keyword>
<keyword evidence="1" id="KW-0472">Membrane</keyword>
<evidence type="ECO:0000313" key="2">
    <source>
        <dbReference type="EMBL" id="NHB90311.1"/>
    </source>
</evidence>
<comment type="caution">
    <text evidence="2">The sequence shown here is derived from an EMBL/GenBank/DDBJ whole genome shotgun (WGS) entry which is preliminary data.</text>
</comment>
<evidence type="ECO:0000256" key="1">
    <source>
        <dbReference type="SAM" id="Phobius"/>
    </source>
</evidence>
<gene>
    <name evidence="2" type="ORF">C5471_22495</name>
</gene>
<dbReference type="EMBL" id="PUJU01000090">
    <property type="protein sequence ID" value="NHB90311.1"/>
    <property type="molecule type" value="Genomic_DNA"/>
</dbReference>
<name>A0ABX0GQ79_9GAMM</name>
<sequence length="74" mass="8884">MFEFEFGFWGKILFCFVFALYYAWPITVIFDAFFIYWVIKFIKQKKYIFALLLTPIAVLVSGFLIFIFIGWVQG</sequence>
<dbReference type="RefSeq" id="WP_133815462.1">
    <property type="nucleotide sequence ID" value="NZ_CAWPIF010000090.1"/>
</dbReference>
<keyword evidence="1" id="KW-1133">Transmembrane helix</keyword>
<keyword evidence="1" id="KW-0812">Transmembrane</keyword>